<keyword evidence="2" id="KW-1185">Reference proteome</keyword>
<protein>
    <recommendedName>
        <fullName evidence="3">BrnA antitoxin of type II toxin-antitoxin system</fullName>
    </recommendedName>
</protein>
<evidence type="ECO:0000313" key="2">
    <source>
        <dbReference type="Proteomes" id="UP000562027"/>
    </source>
</evidence>
<dbReference type="AlphaFoldDB" id="A0A840LHC9"/>
<dbReference type="Proteomes" id="UP000562027">
    <property type="component" value="Unassembled WGS sequence"/>
</dbReference>
<dbReference type="EMBL" id="JACHLP010000006">
    <property type="protein sequence ID" value="MBB4844677.1"/>
    <property type="molecule type" value="Genomic_DNA"/>
</dbReference>
<proteinExistence type="predicted"/>
<sequence>MQHAAKIAGTVEAWETEQLGADAAHAKIATDHEDEIDAALELQPISIRLQKSLIENLKALGQLNGIGYQPLVRQILTRFVECEMKNLLKQRVAEQEAIQKMPARKSPSTKLKKAA</sequence>
<comment type="caution">
    <text evidence="1">The sequence shown here is derived from an EMBL/GenBank/DDBJ whole genome shotgun (WGS) entry which is preliminary data.</text>
</comment>
<reference evidence="1 2" key="1">
    <citation type="submission" date="2020-08" db="EMBL/GenBank/DDBJ databases">
        <title>Functional genomics of gut bacteria from endangered species of beetles.</title>
        <authorList>
            <person name="Carlos-Shanley C."/>
        </authorList>
    </citation>
    <scope>NUCLEOTIDE SEQUENCE [LARGE SCALE GENOMIC DNA]</scope>
    <source>
        <strain evidence="1 2">S00239</strain>
    </source>
</reference>
<organism evidence="1 2">
    <name type="scientific">Roseateles oligotrophus</name>
    <dbReference type="NCBI Taxonomy" id="1769250"/>
    <lineage>
        <taxon>Bacteria</taxon>
        <taxon>Pseudomonadati</taxon>
        <taxon>Pseudomonadota</taxon>
        <taxon>Betaproteobacteria</taxon>
        <taxon>Burkholderiales</taxon>
        <taxon>Sphaerotilaceae</taxon>
        <taxon>Roseateles</taxon>
    </lineage>
</organism>
<name>A0A840LHC9_9BURK</name>
<evidence type="ECO:0008006" key="3">
    <source>
        <dbReference type="Google" id="ProtNLM"/>
    </source>
</evidence>
<dbReference type="RefSeq" id="WP_184301426.1">
    <property type="nucleotide sequence ID" value="NZ_JACHLP010000006.1"/>
</dbReference>
<evidence type="ECO:0000313" key="1">
    <source>
        <dbReference type="EMBL" id="MBB4844677.1"/>
    </source>
</evidence>
<gene>
    <name evidence="1" type="ORF">HNP55_003221</name>
</gene>
<accession>A0A840LHC9</accession>